<dbReference type="Pfam" id="PF00155">
    <property type="entry name" value="Aminotran_1_2"/>
    <property type="match status" value="1"/>
</dbReference>
<keyword evidence="8" id="KW-0805">Transcription regulation</keyword>
<dbReference type="InterPro" id="IPR036390">
    <property type="entry name" value="WH_DNA-bd_sf"/>
</dbReference>
<keyword evidence="10" id="KW-0804">Transcription</keyword>
<comment type="similarity">
    <text evidence="2">In the C-terminal section; belongs to the class-I pyridoxal-phosphate-dependent aminotransferase family.</text>
</comment>
<dbReference type="InterPro" id="IPR036388">
    <property type="entry name" value="WH-like_DNA-bd_sf"/>
</dbReference>
<dbReference type="PROSITE" id="PS50949">
    <property type="entry name" value="HTH_GNTR"/>
    <property type="match status" value="1"/>
</dbReference>
<dbReference type="InterPro" id="IPR015421">
    <property type="entry name" value="PyrdxlP-dep_Trfase_major"/>
</dbReference>
<dbReference type="GO" id="GO:0003700">
    <property type="term" value="F:DNA-binding transcription factor activity"/>
    <property type="evidence" value="ECO:0007669"/>
    <property type="project" value="InterPro"/>
</dbReference>
<dbReference type="PANTHER" id="PTHR46577:SF2">
    <property type="entry name" value="TRANSCRIPTIONAL REGULATORY PROTEIN"/>
    <property type="match status" value="1"/>
</dbReference>
<dbReference type="Gene3D" id="3.90.1150.10">
    <property type="entry name" value="Aspartate Aminotransferase, domain 1"/>
    <property type="match status" value="1"/>
</dbReference>
<dbReference type="Gene3D" id="1.10.10.10">
    <property type="entry name" value="Winged helix-like DNA-binding domain superfamily/Winged helix DNA-binding domain"/>
    <property type="match status" value="1"/>
</dbReference>
<evidence type="ECO:0000256" key="7">
    <source>
        <dbReference type="ARBA" id="ARBA00022898"/>
    </source>
</evidence>
<dbReference type="Proteomes" id="UP000245412">
    <property type="component" value="Unassembled WGS sequence"/>
</dbReference>
<dbReference type="FunFam" id="3.40.640.10:FF:000053">
    <property type="entry name" value="Aminotransferase, class I"/>
    <property type="match status" value="1"/>
</dbReference>
<evidence type="ECO:0000256" key="1">
    <source>
        <dbReference type="ARBA" id="ARBA00001933"/>
    </source>
</evidence>
<evidence type="ECO:0000256" key="8">
    <source>
        <dbReference type="ARBA" id="ARBA00023015"/>
    </source>
</evidence>
<dbReference type="Pfam" id="PF00392">
    <property type="entry name" value="GntR"/>
    <property type="match status" value="1"/>
</dbReference>
<comment type="subunit">
    <text evidence="4">Homodimer.</text>
</comment>
<comment type="caution">
    <text evidence="12">The sequence shown here is derived from an EMBL/GenBank/DDBJ whole genome shotgun (WGS) entry which is preliminary data.</text>
</comment>
<dbReference type="AlphaFoldDB" id="A0AB73T2Q7"/>
<keyword evidence="7" id="KW-0663">Pyridoxal phosphate</keyword>
<organism evidence="12 13">
    <name type="scientific">Murimonas intestini</name>
    <dbReference type="NCBI Taxonomy" id="1337051"/>
    <lineage>
        <taxon>Bacteria</taxon>
        <taxon>Bacillati</taxon>
        <taxon>Bacillota</taxon>
        <taxon>Clostridia</taxon>
        <taxon>Lachnospirales</taxon>
        <taxon>Lachnospiraceae</taxon>
        <taxon>Murimonas</taxon>
    </lineage>
</organism>
<keyword evidence="6" id="KW-0808">Transferase</keyword>
<dbReference type="CDD" id="cd00609">
    <property type="entry name" value="AAT_like"/>
    <property type="match status" value="1"/>
</dbReference>
<evidence type="ECO:0000256" key="2">
    <source>
        <dbReference type="ARBA" id="ARBA00005384"/>
    </source>
</evidence>
<proteinExistence type="inferred from homology"/>
<evidence type="ECO:0000256" key="3">
    <source>
        <dbReference type="ARBA" id="ARBA00007441"/>
    </source>
</evidence>
<keyword evidence="13" id="KW-1185">Reference proteome</keyword>
<evidence type="ECO:0000259" key="11">
    <source>
        <dbReference type="PROSITE" id="PS50949"/>
    </source>
</evidence>
<dbReference type="PRINTS" id="PR00035">
    <property type="entry name" value="HTHGNTR"/>
</dbReference>
<dbReference type="GO" id="GO:0008483">
    <property type="term" value="F:transaminase activity"/>
    <property type="evidence" value="ECO:0007669"/>
    <property type="project" value="UniProtKB-KW"/>
</dbReference>
<evidence type="ECO:0000256" key="4">
    <source>
        <dbReference type="ARBA" id="ARBA00011738"/>
    </source>
</evidence>
<dbReference type="Gene3D" id="3.40.640.10">
    <property type="entry name" value="Type I PLP-dependent aspartate aminotransferase-like (Major domain)"/>
    <property type="match status" value="1"/>
</dbReference>
<evidence type="ECO:0000256" key="10">
    <source>
        <dbReference type="ARBA" id="ARBA00023163"/>
    </source>
</evidence>
<dbReference type="SUPFAM" id="SSF53383">
    <property type="entry name" value="PLP-dependent transferases"/>
    <property type="match status" value="1"/>
</dbReference>
<protein>
    <submittedName>
        <fullName evidence="12">DNA-binding transcriptional MocR family regulator</fullName>
    </submittedName>
</protein>
<evidence type="ECO:0000256" key="9">
    <source>
        <dbReference type="ARBA" id="ARBA00023125"/>
    </source>
</evidence>
<evidence type="ECO:0000256" key="6">
    <source>
        <dbReference type="ARBA" id="ARBA00022679"/>
    </source>
</evidence>
<gene>
    <name evidence="12" type="ORF">C7383_108193</name>
</gene>
<dbReference type="InterPro" id="IPR000524">
    <property type="entry name" value="Tscrpt_reg_HTH_GntR"/>
</dbReference>
<dbReference type="SMART" id="SM00345">
    <property type="entry name" value="HTH_GNTR"/>
    <property type="match status" value="1"/>
</dbReference>
<comment type="similarity">
    <text evidence="3">Belongs to the class-I pyridoxal-phosphate-dependent aminotransferase family.</text>
</comment>
<dbReference type="EMBL" id="QGGY01000008">
    <property type="protein sequence ID" value="PWJ74763.1"/>
    <property type="molecule type" value="Genomic_DNA"/>
</dbReference>
<keyword evidence="5" id="KW-0032">Aminotransferase</keyword>
<dbReference type="SUPFAM" id="SSF46785">
    <property type="entry name" value="Winged helix' DNA-binding domain"/>
    <property type="match status" value="1"/>
</dbReference>
<comment type="cofactor">
    <cofactor evidence="1">
        <name>pyridoxal 5'-phosphate</name>
        <dbReference type="ChEBI" id="CHEBI:597326"/>
    </cofactor>
</comment>
<name>A0AB73T2Q7_9FIRM</name>
<dbReference type="InterPro" id="IPR051446">
    <property type="entry name" value="HTH_trans_reg/aminotransferase"/>
</dbReference>
<reference evidence="12 13" key="1">
    <citation type="submission" date="2018-05" db="EMBL/GenBank/DDBJ databases">
        <authorList>
            <person name="Goeker M."/>
            <person name="Huntemann M."/>
            <person name="Clum A."/>
            <person name="Pillay M."/>
            <person name="Palaniappan K."/>
            <person name="Varghese N."/>
            <person name="Mikhailova N."/>
            <person name="Stamatis D."/>
            <person name="Reddy T."/>
            <person name="Daum C."/>
            <person name="Shapiro N."/>
            <person name="Ivanova N."/>
            <person name="Kyrpides N."/>
            <person name="Woyke T."/>
        </authorList>
    </citation>
    <scope>NUCLEOTIDE SEQUENCE [LARGE SCALE GENOMIC DNA]</scope>
    <source>
        <strain evidence="12 13">DSM 26524</strain>
    </source>
</reference>
<dbReference type="RefSeq" id="WP_109627518.1">
    <property type="nucleotide sequence ID" value="NZ_JANKBI010000006.1"/>
</dbReference>
<evidence type="ECO:0000256" key="5">
    <source>
        <dbReference type="ARBA" id="ARBA00022576"/>
    </source>
</evidence>
<dbReference type="InterPro" id="IPR015424">
    <property type="entry name" value="PyrdxlP-dep_Trfase"/>
</dbReference>
<dbReference type="InterPro" id="IPR004839">
    <property type="entry name" value="Aminotransferase_I/II_large"/>
</dbReference>
<evidence type="ECO:0000313" key="12">
    <source>
        <dbReference type="EMBL" id="PWJ74763.1"/>
    </source>
</evidence>
<dbReference type="InterPro" id="IPR015422">
    <property type="entry name" value="PyrdxlP-dep_Trfase_small"/>
</dbReference>
<dbReference type="CDD" id="cd07377">
    <property type="entry name" value="WHTH_GntR"/>
    <property type="match status" value="1"/>
</dbReference>
<keyword evidence="9 12" id="KW-0238">DNA-binding</keyword>
<evidence type="ECO:0000313" key="13">
    <source>
        <dbReference type="Proteomes" id="UP000245412"/>
    </source>
</evidence>
<accession>A0AB73T2Q7</accession>
<dbReference type="PANTHER" id="PTHR46577">
    <property type="entry name" value="HTH-TYPE TRANSCRIPTIONAL REGULATORY PROTEIN GABR"/>
    <property type="match status" value="1"/>
</dbReference>
<dbReference type="GO" id="GO:0003677">
    <property type="term" value="F:DNA binding"/>
    <property type="evidence" value="ECO:0007669"/>
    <property type="project" value="UniProtKB-KW"/>
</dbReference>
<feature type="domain" description="HTH gntR-type" evidence="11">
    <location>
        <begin position="11"/>
        <end position="79"/>
    </location>
</feature>
<dbReference type="GO" id="GO:0030170">
    <property type="term" value="F:pyridoxal phosphate binding"/>
    <property type="evidence" value="ECO:0007669"/>
    <property type="project" value="InterPro"/>
</dbReference>
<sequence length="503" mass="56338">MKIQIDRSDKTPLYKQIAGQIQAQITSGEIPEGFQFPSERQLADALGVNRTTVLNAYKELKADGLIASHVGSGTVAVRNQNAEPVILSHRKDPMWEHLFSDHMKNQDSFDINKYLEVANQRDVISFAAGIASFELPPVQAFAGIEKELLGSGNGLLVSPVAGFSSLRRVMSSYMQKRSCFCQPSEIMITSGAQQGIDLIARAFVNPGDIVLIEEPSFFPAIRSFRSMGAKLMAVPMEEDGMDVDILEQLLTRYRPKLIYTMPAYHNPCGVTMSIPKRVRLLELAGRYGIPVLEDDPYSELNYEGPPVTPLKSMDKSGYVVYLSTFSKTIYPGLRLGWICADKKLISRLSGIRQLMDLHSGCISQQIAERFIVSGELKKYLTLIRREYRERRDIMTDALSRYAPAGLTWNRPEGGYYLWCRLPEGLSSDILVTRAAERGVAILPGTPSYLTPYKGECYIRLNYTFPPRDRIAEGIRILCEVIEELASARPEYTLCPDSEINPIL</sequence>